<dbReference type="Proteomes" id="UP000282800">
    <property type="component" value="Unassembled WGS sequence"/>
</dbReference>
<evidence type="ECO:0000313" key="3">
    <source>
        <dbReference type="EMBL" id="RYJ63247.1"/>
    </source>
</evidence>
<dbReference type="OrthoDB" id="7033119at2"/>
<dbReference type="Pfam" id="PF13511">
    <property type="entry name" value="DUF4124"/>
    <property type="match status" value="1"/>
</dbReference>
<sequence length="175" mass="18909">MRRGRFPSLMGGSLMYRLLVAAACTAVISGAGAAQVFRCVGADGKTAFSDRPCAVDAEPVTVKDNRIGGSFSPSEEWLEVEQRGRKVREINRRYDAALRNLENGPCRDFSSTDLRSMIIANQVVVGMKASDATRAWGAATSVNGSQHAYHWNKGGSSYFYVSNGCVRSIQGSYNG</sequence>
<feature type="signal peptide" evidence="1">
    <location>
        <begin position="1"/>
        <end position="33"/>
    </location>
</feature>
<evidence type="ECO:0000259" key="2">
    <source>
        <dbReference type="Pfam" id="PF13511"/>
    </source>
</evidence>
<dbReference type="AlphaFoldDB" id="A0A482UDA0"/>
<gene>
    <name evidence="3" type="ORF">EJA06_004650</name>
</gene>
<organism evidence="3 4">
    <name type="scientific">Pseudomonas songnenensis</name>
    <dbReference type="NCBI Taxonomy" id="1176259"/>
    <lineage>
        <taxon>Bacteria</taxon>
        <taxon>Pseudomonadati</taxon>
        <taxon>Pseudomonadota</taxon>
        <taxon>Gammaproteobacteria</taxon>
        <taxon>Pseudomonadales</taxon>
        <taxon>Pseudomonadaceae</taxon>
        <taxon>Pseudomonas</taxon>
    </lineage>
</organism>
<comment type="caution">
    <text evidence="3">The sequence shown here is derived from an EMBL/GenBank/DDBJ whole genome shotgun (WGS) entry which is preliminary data.</text>
</comment>
<proteinExistence type="predicted"/>
<accession>A0A482UDA0</accession>
<evidence type="ECO:0000313" key="4">
    <source>
        <dbReference type="Proteomes" id="UP000282800"/>
    </source>
</evidence>
<dbReference type="InterPro" id="IPR025392">
    <property type="entry name" value="DUF4124"/>
</dbReference>
<feature type="chain" id="PRO_5020631095" evidence="1">
    <location>
        <begin position="34"/>
        <end position="175"/>
    </location>
</feature>
<reference evidence="3 4" key="1">
    <citation type="submission" date="2019-01" db="EMBL/GenBank/DDBJ databases">
        <title>High-quality draft genome of. Pseudomonas songnenensis str. L103, a full-fledged denitrifier isolated from 100 meters deep aquifer in a heavily nitrogen fertilized agricultural area.</title>
        <authorList>
            <person name="Liu M."/>
            <person name="Liu B."/>
        </authorList>
    </citation>
    <scope>NUCLEOTIDE SEQUENCE [LARGE SCALE GENOMIC DNA]</scope>
    <source>
        <strain evidence="3 4">L103</strain>
    </source>
</reference>
<evidence type="ECO:0000256" key="1">
    <source>
        <dbReference type="SAM" id="SignalP"/>
    </source>
</evidence>
<name>A0A482UDA0_9PSED</name>
<protein>
    <submittedName>
        <fullName evidence="3">DUF4124 domain-containing protein</fullName>
    </submittedName>
</protein>
<feature type="domain" description="DUF4124" evidence="2">
    <location>
        <begin position="24"/>
        <end position="62"/>
    </location>
</feature>
<keyword evidence="1" id="KW-0732">Signal</keyword>
<dbReference type="EMBL" id="RWYU02000002">
    <property type="protein sequence ID" value="RYJ63247.1"/>
    <property type="molecule type" value="Genomic_DNA"/>
</dbReference>